<dbReference type="Pfam" id="PF00561">
    <property type="entry name" value="Abhydrolase_1"/>
    <property type="match status" value="1"/>
</dbReference>
<name>A0ABP5JRA1_9ACTN</name>
<reference evidence="4" key="1">
    <citation type="journal article" date="2019" name="Int. J. Syst. Evol. Microbiol.">
        <title>The Global Catalogue of Microorganisms (GCM) 10K type strain sequencing project: providing services to taxonomists for standard genome sequencing and annotation.</title>
        <authorList>
            <consortium name="The Broad Institute Genomics Platform"/>
            <consortium name="The Broad Institute Genome Sequencing Center for Infectious Disease"/>
            <person name="Wu L."/>
            <person name="Ma J."/>
        </authorList>
    </citation>
    <scope>NUCLEOTIDE SEQUENCE [LARGE SCALE GENOMIC DNA]</scope>
    <source>
        <strain evidence="4">JCM 15481</strain>
    </source>
</reference>
<dbReference type="PANTHER" id="PTHR43798:SF31">
    <property type="entry name" value="AB HYDROLASE SUPERFAMILY PROTEIN YCLE"/>
    <property type="match status" value="1"/>
</dbReference>
<evidence type="ECO:0000313" key="4">
    <source>
        <dbReference type="Proteomes" id="UP001500443"/>
    </source>
</evidence>
<dbReference type="InterPro" id="IPR050266">
    <property type="entry name" value="AB_hydrolase_sf"/>
</dbReference>
<dbReference type="Proteomes" id="UP001500443">
    <property type="component" value="Unassembled WGS sequence"/>
</dbReference>
<dbReference type="GO" id="GO:0016787">
    <property type="term" value="F:hydrolase activity"/>
    <property type="evidence" value="ECO:0007669"/>
    <property type="project" value="UniProtKB-KW"/>
</dbReference>
<dbReference type="PRINTS" id="PR00111">
    <property type="entry name" value="ABHYDROLASE"/>
</dbReference>
<evidence type="ECO:0000256" key="1">
    <source>
        <dbReference type="ARBA" id="ARBA00022801"/>
    </source>
</evidence>
<dbReference type="PANTHER" id="PTHR43798">
    <property type="entry name" value="MONOACYLGLYCEROL LIPASE"/>
    <property type="match status" value="1"/>
</dbReference>
<sequence>MTRLMHVTSGPYAPPVPRRELTALSADGTRLHVEEHGAPDAPAVVLAHGWCCSTAFWAPVIRQLAPDHRVIAYDQRGHGRSPAGGDGSYHTATLADDLGAVLDAALAPGEKAVIGGHSMGGMTLMAAAGRPYLRDRAAAVLLCSTGSAHLVPESRVVPLRARALRSAAQRALLVSRLPMGPVTPLSKKVLGPAILGRGATPAQIEASARIVFASPRKPRGAWGRVLATLDLDAEVARMPVPAAVVHGSADRLTPVRLARKIAGLLPDCAGFTELDGLGHMTPIEAPYAVAEVLRGLVRDHLGGQAAGAEAAAEAAGRVEQVGKVEKVGKVAEGAEEQEAVKKEEAGA</sequence>
<accession>A0ABP5JRA1</accession>
<dbReference type="SUPFAM" id="SSF53474">
    <property type="entry name" value="alpha/beta-Hydrolases"/>
    <property type="match status" value="1"/>
</dbReference>
<gene>
    <name evidence="3" type="ORF">GCM10009802_24990</name>
</gene>
<evidence type="ECO:0000259" key="2">
    <source>
        <dbReference type="Pfam" id="PF00561"/>
    </source>
</evidence>
<evidence type="ECO:0000313" key="3">
    <source>
        <dbReference type="EMBL" id="GAA2121588.1"/>
    </source>
</evidence>
<dbReference type="RefSeq" id="WP_344289904.1">
    <property type="nucleotide sequence ID" value="NZ_BAAAPF010000060.1"/>
</dbReference>
<dbReference type="InterPro" id="IPR000073">
    <property type="entry name" value="AB_hydrolase_1"/>
</dbReference>
<feature type="domain" description="AB hydrolase-1" evidence="2">
    <location>
        <begin position="42"/>
        <end position="286"/>
    </location>
</feature>
<keyword evidence="1 3" id="KW-0378">Hydrolase</keyword>
<comment type="caution">
    <text evidence="3">The sequence shown here is derived from an EMBL/GenBank/DDBJ whole genome shotgun (WGS) entry which is preliminary data.</text>
</comment>
<proteinExistence type="predicted"/>
<dbReference type="InterPro" id="IPR029058">
    <property type="entry name" value="AB_hydrolase_fold"/>
</dbReference>
<keyword evidence="4" id="KW-1185">Reference proteome</keyword>
<dbReference type="EMBL" id="BAAAPF010000060">
    <property type="protein sequence ID" value="GAA2121588.1"/>
    <property type="molecule type" value="Genomic_DNA"/>
</dbReference>
<organism evidence="3 4">
    <name type="scientific">Streptomyces synnematoformans</name>
    <dbReference type="NCBI Taxonomy" id="415721"/>
    <lineage>
        <taxon>Bacteria</taxon>
        <taxon>Bacillati</taxon>
        <taxon>Actinomycetota</taxon>
        <taxon>Actinomycetes</taxon>
        <taxon>Kitasatosporales</taxon>
        <taxon>Streptomycetaceae</taxon>
        <taxon>Streptomyces</taxon>
    </lineage>
</organism>
<protein>
    <submittedName>
        <fullName evidence="3">Alpha/beta hydrolase</fullName>
    </submittedName>
</protein>
<dbReference type="Gene3D" id="3.40.50.1820">
    <property type="entry name" value="alpha/beta hydrolase"/>
    <property type="match status" value="1"/>
</dbReference>